<accession>A0ACB9A167</accession>
<reference evidence="2" key="1">
    <citation type="journal article" date="2022" name="Mol. Ecol. Resour.">
        <title>The genomes of chicory, endive, great burdock and yacon provide insights into Asteraceae palaeo-polyploidization history and plant inulin production.</title>
        <authorList>
            <person name="Fan W."/>
            <person name="Wang S."/>
            <person name="Wang H."/>
            <person name="Wang A."/>
            <person name="Jiang F."/>
            <person name="Liu H."/>
            <person name="Zhao H."/>
            <person name="Xu D."/>
            <person name="Zhang Y."/>
        </authorList>
    </citation>
    <scope>NUCLEOTIDE SEQUENCE [LARGE SCALE GENOMIC DNA]</scope>
    <source>
        <strain evidence="2">cv. Yunnan</strain>
    </source>
</reference>
<dbReference type="EMBL" id="CM042042">
    <property type="protein sequence ID" value="KAI3703699.1"/>
    <property type="molecule type" value="Genomic_DNA"/>
</dbReference>
<dbReference type="Proteomes" id="UP001056120">
    <property type="component" value="Linkage Group LG25"/>
</dbReference>
<proteinExistence type="predicted"/>
<gene>
    <name evidence="1" type="ORF">L1987_73893</name>
</gene>
<keyword evidence="2" id="KW-1185">Reference proteome</keyword>
<sequence length="68" mass="8184">MFYNHANHPNFIFTVSQLLLFSSLFVSYNYKYNMQSSRCVDEGDDINRHPSKMTFLSFDCWTHHLHLH</sequence>
<organism evidence="1 2">
    <name type="scientific">Smallanthus sonchifolius</name>
    <dbReference type="NCBI Taxonomy" id="185202"/>
    <lineage>
        <taxon>Eukaryota</taxon>
        <taxon>Viridiplantae</taxon>
        <taxon>Streptophyta</taxon>
        <taxon>Embryophyta</taxon>
        <taxon>Tracheophyta</taxon>
        <taxon>Spermatophyta</taxon>
        <taxon>Magnoliopsida</taxon>
        <taxon>eudicotyledons</taxon>
        <taxon>Gunneridae</taxon>
        <taxon>Pentapetalae</taxon>
        <taxon>asterids</taxon>
        <taxon>campanulids</taxon>
        <taxon>Asterales</taxon>
        <taxon>Asteraceae</taxon>
        <taxon>Asteroideae</taxon>
        <taxon>Heliantheae alliance</taxon>
        <taxon>Millerieae</taxon>
        <taxon>Smallanthus</taxon>
    </lineage>
</organism>
<name>A0ACB9A167_9ASTR</name>
<comment type="caution">
    <text evidence="1">The sequence shown here is derived from an EMBL/GenBank/DDBJ whole genome shotgun (WGS) entry which is preliminary data.</text>
</comment>
<reference evidence="1 2" key="2">
    <citation type="journal article" date="2022" name="Mol. Ecol. Resour.">
        <title>The genomes of chicory, endive, great burdock and yacon provide insights into Asteraceae paleo-polyploidization history and plant inulin production.</title>
        <authorList>
            <person name="Fan W."/>
            <person name="Wang S."/>
            <person name="Wang H."/>
            <person name="Wang A."/>
            <person name="Jiang F."/>
            <person name="Liu H."/>
            <person name="Zhao H."/>
            <person name="Xu D."/>
            <person name="Zhang Y."/>
        </authorList>
    </citation>
    <scope>NUCLEOTIDE SEQUENCE [LARGE SCALE GENOMIC DNA]</scope>
    <source>
        <strain evidence="2">cv. Yunnan</strain>
        <tissue evidence="1">Leaves</tissue>
    </source>
</reference>
<evidence type="ECO:0000313" key="1">
    <source>
        <dbReference type="EMBL" id="KAI3703699.1"/>
    </source>
</evidence>
<protein>
    <submittedName>
        <fullName evidence="1">Uncharacterized protein</fullName>
    </submittedName>
</protein>
<evidence type="ECO:0000313" key="2">
    <source>
        <dbReference type="Proteomes" id="UP001056120"/>
    </source>
</evidence>